<dbReference type="Proteomes" id="UP000547510">
    <property type="component" value="Unassembled WGS sequence"/>
</dbReference>
<keyword evidence="2" id="KW-1185">Reference proteome</keyword>
<comment type="caution">
    <text evidence="1">The sequence shown here is derived from an EMBL/GenBank/DDBJ whole genome shotgun (WGS) entry which is preliminary data.</text>
</comment>
<gene>
    <name evidence="1" type="ORF">FHS29_000279</name>
</gene>
<dbReference type="Gene3D" id="2.60.60.30">
    <property type="entry name" value="sav2460 like domains"/>
    <property type="match status" value="1"/>
</dbReference>
<protein>
    <recommendedName>
        <fullName evidence="3">TerD domain-containing protein</fullName>
    </recommendedName>
</protein>
<dbReference type="RefSeq" id="WP_184687449.1">
    <property type="nucleotide sequence ID" value="NZ_JACHJN010000001.1"/>
</dbReference>
<proteinExistence type="predicted"/>
<dbReference type="EMBL" id="JACHJN010000001">
    <property type="protein sequence ID" value="MBB5953709.1"/>
    <property type="molecule type" value="Genomic_DNA"/>
</dbReference>
<evidence type="ECO:0000313" key="2">
    <source>
        <dbReference type="Proteomes" id="UP000547510"/>
    </source>
</evidence>
<reference evidence="1 2" key="1">
    <citation type="submission" date="2020-08" db="EMBL/GenBank/DDBJ databases">
        <title>Genomic Encyclopedia of Type Strains, Phase III (KMG-III): the genomes of soil and plant-associated and newly described type strains.</title>
        <authorList>
            <person name="Whitman W."/>
        </authorList>
    </citation>
    <scope>NUCLEOTIDE SEQUENCE [LARGE SCALE GENOMIC DNA]</scope>
    <source>
        <strain evidence="1 2">CECT 8640</strain>
    </source>
</reference>
<sequence>MLDSLVIQKTLRVPTSSGPSGDGRAVARQLDGVLAQVGFKASGELLRHVSGLAAPAAMDLAVLVIGAVRELVGDHVGHNPYFKDFPRGVPDTMDFWVRSLREAFVTADDGTDRFVPTDAESADVLGTGWVDLLALPGYGRTRHTYEEVLAAHDELIPSVKDRVTVVHLGGTPAQEAQALYLALAGSPVPLGETDLALLGELAAVRLDGEQPATIPVRENRAVVNAARLAAARPLVAVDTVTDVLRLACHVSDGDVTLREPTRFRSFRRPERRGLMAALDEVVAAGPGKLGDIATYRRRWQRLGERLHPHEHGSFPHAQDVFAVARGAKHVRSSAGKVESAFADGAVLRAVELLSVAPGMLLRRIDRVLRSCEPHQVEDVLEAVVSVIGGVSGRVLCSVREHLANRPASGAMRTFVNRNRRAWVTADERPPLDPVAAAGLTAVLDGELLRRLPAHQRLVVDPEVLALALPLSDKETGDGFGVVPRGSETPVDGELLRFFAYWRQHSRSTDHDLSALLLDDDFGLVDHVSWTNYSSDGAYYSGDLTDAADGATEFIDIPLDTVSARYVVPQVDVFSGEGFDTVAESMFGFMTRDRTQRGRPFEAGTVRMRSAMRGSGRVALPVVFRRDDDGSWSAKWLHLYLRGTSWGNRVEGNQGVTGLLARAVFQRAYLTVGYLVDRLRAKAGSYTTWAPGTTFTEPVTFIGIERPENLPAGSEVFTLATLKNLVPQ</sequence>
<organism evidence="1 2">
    <name type="scientific">Saccharothrix tamanrassetensis</name>
    <dbReference type="NCBI Taxonomy" id="1051531"/>
    <lineage>
        <taxon>Bacteria</taxon>
        <taxon>Bacillati</taxon>
        <taxon>Actinomycetota</taxon>
        <taxon>Actinomycetes</taxon>
        <taxon>Pseudonocardiales</taxon>
        <taxon>Pseudonocardiaceae</taxon>
        <taxon>Saccharothrix</taxon>
    </lineage>
</organism>
<dbReference type="AlphaFoldDB" id="A0A841C8H3"/>
<accession>A0A841C8H3</accession>
<name>A0A841C8H3_9PSEU</name>
<evidence type="ECO:0000313" key="1">
    <source>
        <dbReference type="EMBL" id="MBB5953709.1"/>
    </source>
</evidence>
<evidence type="ECO:0008006" key="3">
    <source>
        <dbReference type="Google" id="ProtNLM"/>
    </source>
</evidence>